<dbReference type="InterPro" id="IPR036206">
    <property type="entry name" value="ThiamineP_synth_sf"/>
</dbReference>
<organism evidence="13">
    <name type="scientific">hydrothermal vent metagenome</name>
    <dbReference type="NCBI Taxonomy" id="652676"/>
    <lineage>
        <taxon>unclassified sequences</taxon>
        <taxon>metagenomes</taxon>
        <taxon>ecological metagenomes</taxon>
    </lineage>
</organism>
<dbReference type="PANTHER" id="PTHR47707">
    <property type="entry name" value="8-OXO-DGTP DIPHOSPHATASE"/>
    <property type="match status" value="1"/>
</dbReference>
<dbReference type="InterPro" id="IPR013785">
    <property type="entry name" value="Aldolase_TIM"/>
</dbReference>
<proteinExistence type="inferred from homology"/>
<dbReference type="PRINTS" id="PR00502">
    <property type="entry name" value="NUDIXFAMILY"/>
</dbReference>
<evidence type="ECO:0000256" key="9">
    <source>
        <dbReference type="ARBA" id="ARBA00023204"/>
    </source>
</evidence>
<dbReference type="InterPro" id="IPR020084">
    <property type="entry name" value="NUDIX_hydrolase_CS"/>
</dbReference>
<sequence length="307" mass="34607">MKTIKAVVGVLRNTKGQLLIAKRQDHQFMPGYWELPGGKVEINETTTETISRELFEELGIQVNEVSLHQTMSYQYPDRQVSLSIYNIDTYQGIPNSMEGQQIAWVTLQDLYNYQLLPTMKAFIDSITLPNKYWITPSSNHQSDEWIAKFDQKLTQAISLIQLRSKTQLDADFIKDLYQKCQKNQVKLLLNTIDKTFDEAYCDGWHITTGEMLDLNQKPCTDDKLLGASTHDLEEALKAQALGADFIVISPVQSTQTHPDAMPLGWDAAKEVVDRINIPVYFLGGMGLEDLEKTLDLGAQGIAGVSAF</sequence>
<evidence type="ECO:0000256" key="10">
    <source>
        <dbReference type="ARBA" id="ARBA00035861"/>
    </source>
</evidence>
<evidence type="ECO:0000259" key="12">
    <source>
        <dbReference type="PROSITE" id="PS51462"/>
    </source>
</evidence>
<dbReference type="Pfam" id="PF00293">
    <property type="entry name" value="NUDIX"/>
    <property type="match status" value="1"/>
</dbReference>
<comment type="cofactor">
    <cofactor evidence="1">
        <name>Mg(2+)</name>
        <dbReference type="ChEBI" id="CHEBI:18420"/>
    </cofactor>
</comment>
<evidence type="ECO:0000256" key="11">
    <source>
        <dbReference type="ARBA" id="ARBA00038905"/>
    </source>
</evidence>
<dbReference type="InterPro" id="IPR003561">
    <property type="entry name" value="Mutator_MutT"/>
</dbReference>
<evidence type="ECO:0000313" key="14">
    <source>
        <dbReference type="EMBL" id="SFV80836.1"/>
    </source>
</evidence>
<dbReference type="PROSITE" id="PS00893">
    <property type="entry name" value="NUDIX_BOX"/>
    <property type="match status" value="1"/>
</dbReference>
<dbReference type="Pfam" id="PF02581">
    <property type="entry name" value="TMP-TENI"/>
    <property type="match status" value="1"/>
</dbReference>
<keyword evidence="8" id="KW-0460">Magnesium</keyword>
<dbReference type="GO" id="GO:0009228">
    <property type="term" value="P:thiamine biosynthetic process"/>
    <property type="evidence" value="ECO:0007669"/>
    <property type="project" value="UniProtKB-KW"/>
</dbReference>
<evidence type="ECO:0000256" key="1">
    <source>
        <dbReference type="ARBA" id="ARBA00001946"/>
    </source>
</evidence>
<evidence type="ECO:0000256" key="4">
    <source>
        <dbReference type="ARBA" id="ARBA00022705"/>
    </source>
</evidence>
<evidence type="ECO:0000313" key="15">
    <source>
        <dbReference type="EMBL" id="SFV84711.1"/>
    </source>
</evidence>
<dbReference type="NCBIfam" id="NF006530">
    <property type="entry name" value="PRK08999.1"/>
    <property type="match status" value="1"/>
</dbReference>
<dbReference type="InterPro" id="IPR047127">
    <property type="entry name" value="MutT-like"/>
</dbReference>
<dbReference type="PANTHER" id="PTHR47707:SF1">
    <property type="entry name" value="NUDIX HYDROLASE FAMILY PROTEIN"/>
    <property type="match status" value="1"/>
</dbReference>
<dbReference type="InterPro" id="IPR015797">
    <property type="entry name" value="NUDIX_hydrolase-like_dom_sf"/>
</dbReference>
<keyword evidence="7 13" id="KW-0378">Hydrolase</keyword>
<evidence type="ECO:0000256" key="6">
    <source>
        <dbReference type="ARBA" id="ARBA00022763"/>
    </source>
</evidence>
<keyword evidence="3" id="KW-0515">Mutator protein</keyword>
<dbReference type="CDD" id="cd00564">
    <property type="entry name" value="TMP_TenI"/>
    <property type="match status" value="1"/>
</dbReference>
<dbReference type="SUPFAM" id="SSF55811">
    <property type="entry name" value="Nudix"/>
    <property type="match status" value="1"/>
</dbReference>
<keyword evidence="9" id="KW-0234">DNA repair</keyword>
<evidence type="ECO:0000256" key="2">
    <source>
        <dbReference type="ARBA" id="ARBA00005582"/>
    </source>
</evidence>
<dbReference type="EMBL" id="FPHS01000099">
    <property type="protein sequence ID" value="SFV79049.1"/>
    <property type="molecule type" value="Genomic_DNA"/>
</dbReference>
<dbReference type="EMBL" id="FPHT01000132">
    <property type="protein sequence ID" value="SFV80836.1"/>
    <property type="molecule type" value="Genomic_DNA"/>
</dbReference>
<dbReference type="AlphaFoldDB" id="A0A1W1DD35"/>
<dbReference type="SUPFAM" id="SSF51391">
    <property type="entry name" value="Thiamin phosphate synthase"/>
    <property type="match status" value="1"/>
</dbReference>
<evidence type="ECO:0000256" key="7">
    <source>
        <dbReference type="ARBA" id="ARBA00022801"/>
    </source>
</evidence>
<protein>
    <recommendedName>
        <fullName evidence="11">8-oxo-dGTP diphosphatase</fullName>
        <ecNumber evidence="11">3.6.1.55</ecNumber>
    </recommendedName>
</protein>
<dbReference type="CDD" id="cd03425">
    <property type="entry name" value="NUDIX_MutT_NudA_like"/>
    <property type="match status" value="1"/>
</dbReference>
<evidence type="ECO:0000313" key="13">
    <source>
        <dbReference type="EMBL" id="SFV79049.1"/>
    </source>
</evidence>
<dbReference type="GO" id="GO:0035539">
    <property type="term" value="F:8-oxo-7,8-dihydrodeoxyguanosine triphosphate pyrophosphatase activity"/>
    <property type="evidence" value="ECO:0007669"/>
    <property type="project" value="UniProtKB-EC"/>
</dbReference>
<evidence type="ECO:0000256" key="8">
    <source>
        <dbReference type="ARBA" id="ARBA00022842"/>
    </source>
</evidence>
<comment type="similarity">
    <text evidence="2">Belongs to the Nudix hydrolase family.</text>
</comment>
<dbReference type="InterPro" id="IPR022998">
    <property type="entry name" value="ThiamineP_synth_TenI"/>
</dbReference>
<dbReference type="NCBIfam" id="TIGR00586">
    <property type="entry name" value="mutt"/>
    <property type="match status" value="1"/>
</dbReference>
<dbReference type="GO" id="GO:0006260">
    <property type="term" value="P:DNA replication"/>
    <property type="evidence" value="ECO:0007669"/>
    <property type="project" value="UniProtKB-KW"/>
</dbReference>
<reference evidence="13" key="1">
    <citation type="submission" date="2016-10" db="EMBL/GenBank/DDBJ databases">
        <authorList>
            <person name="de Groot N.N."/>
        </authorList>
    </citation>
    <scope>NUCLEOTIDE SEQUENCE</scope>
</reference>
<dbReference type="GO" id="GO:0008413">
    <property type="term" value="F:8-oxo-7,8-dihydroguanosine triphosphate pyrophosphatase activity"/>
    <property type="evidence" value="ECO:0007669"/>
    <property type="project" value="InterPro"/>
</dbReference>
<dbReference type="Gene3D" id="3.20.20.70">
    <property type="entry name" value="Aldolase class I"/>
    <property type="match status" value="1"/>
</dbReference>
<evidence type="ECO:0000256" key="3">
    <source>
        <dbReference type="ARBA" id="ARBA00022457"/>
    </source>
</evidence>
<dbReference type="GO" id="GO:0006281">
    <property type="term" value="P:DNA repair"/>
    <property type="evidence" value="ECO:0007669"/>
    <property type="project" value="UniProtKB-KW"/>
</dbReference>
<name>A0A1W1DD35_9ZZZZ</name>
<keyword evidence="4" id="KW-0235">DNA replication</keyword>
<dbReference type="EC" id="3.6.1.55" evidence="11"/>
<accession>A0A1W1DD35</accession>
<dbReference type="InterPro" id="IPR020476">
    <property type="entry name" value="Nudix_hydrolase"/>
</dbReference>
<comment type="catalytic activity">
    <reaction evidence="10">
        <text>8-oxo-dGTP + H2O = 8-oxo-dGMP + diphosphate + H(+)</text>
        <dbReference type="Rhea" id="RHEA:31575"/>
        <dbReference type="ChEBI" id="CHEBI:15377"/>
        <dbReference type="ChEBI" id="CHEBI:15378"/>
        <dbReference type="ChEBI" id="CHEBI:33019"/>
        <dbReference type="ChEBI" id="CHEBI:63224"/>
        <dbReference type="ChEBI" id="CHEBI:77896"/>
        <dbReference type="EC" id="3.6.1.55"/>
    </reaction>
</comment>
<keyword evidence="5" id="KW-0479">Metal-binding</keyword>
<dbReference type="GO" id="GO:0044715">
    <property type="term" value="F:8-oxo-dGDP phosphatase activity"/>
    <property type="evidence" value="ECO:0007669"/>
    <property type="project" value="TreeGrafter"/>
</dbReference>
<dbReference type="GO" id="GO:0046872">
    <property type="term" value="F:metal ion binding"/>
    <property type="evidence" value="ECO:0007669"/>
    <property type="project" value="UniProtKB-KW"/>
</dbReference>
<dbReference type="GO" id="GO:0044716">
    <property type="term" value="F:8-oxo-GDP phosphatase activity"/>
    <property type="evidence" value="ECO:0007669"/>
    <property type="project" value="TreeGrafter"/>
</dbReference>
<dbReference type="InterPro" id="IPR000086">
    <property type="entry name" value="NUDIX_hydrolase_dom"/>
</dbReference>
<dbReference type="Gene3D" id="3.90.79.10">
    <property type="entry name" value="Nucleoside Triphosphate Pyrophosphohydrolase"/>
    <property type="match status" value="1"/>
</dbReference>
<gene>
    <name evidence="13" type="ORF">MNB_SUP05-11-533</name>
    <name evidence="14" type="ORF">MNB_SUP05-12-129</name>
    <name evidence="15" type="ORF">MNB_SUP05-7-1343</name>
</gene>
<dbReference type="EMBL" id="FPHW01000160">
    <property type="protein sequence ID" value="SFV84711.1"/>
    <property type="molecule type" value="Genomic_DNA"/>
</dbReference>
<evidence type="ECO:0000256" key="5">
    <source>
        <dbReference type="ARBA" id="ARBA00022723"/>
    </source>
</evidence>
<keyword evidence="6" id="KW-0227">DNA damage</keyword>
<feature type="domain" description="Nudix hydrolase" evidence="12">
    <location>
        <begin position="2"/>
        <end position="132"/>
    </location>
</feature>
<dbReference type="PROSITE" id="PS51462">
    <property type="entry name" value="NUDIX"/>
    <property type="match status" value="1"/>
</dbReference>